<organism evidence="1 2">
    <name type="scientific">Candidatus Litorirhabdus singularis</name>
    <dbReference type="NCBI Taxonomy" id="2518993"/>
    <lineage>
        <taxon>Bacteria</taxon>
        <taxon>Pseudomonadati</taxon>
        <taxon>Pseudomonadota</taxon>
        <taxon>Gammaproteobacteria</taxon>
        <taxon>Cellvibrionales</taxon>
        <taxon>Halieaceae</taxon>
        <taxon>Candidatus Litorirhabdus</taxon>
    </lineage>
</organism>
<evidence type="ECO:0000313" key="2">
    <source>
        <dbReference type="Proteomes" id="UP001143362"/>
    </source>
</evidence>
<protein>
    <submittedName>
        <fullName evidence="1">NAD(P)/FAD-dependent oxidoreductase</fullName>
    </submittedName>
</protein>
<dbReference type="PRINTS" id="PR00469">
    <property type="entry name" value="PNDRDTASEII"/>
</dbReference>
<comment type="caution">
    <text evidence="1">The sequence shown here is derived from an EMBL/GenBank/DDBJ whole genome shotgun (WGS) entry which is preliminary data.</text>
</comment>
<keyword evidence="2" id="KW-1185">Reference proteome</keyword>
<sequence>MAQHDKKAIVIGAGMAGILAGIKLKEAGFAEVAIYEKADRIGGTWRENTYPGLTCDVPSHHYTYTFERNPDWTRHLSPGAEIQAYFEHVVKKYDLEELLHFNQQATSAEFIDGRWQLTFSDGHTDSADILIAATGVLHKPRFPDIEGLGSFQGDCFHSARWDHSVSVEGKRIGVIGNGSTGVQIISALAGTAAKIEHYVRHPQWIMPVENGHFSAAERASFQDPEVLHEAMQFEIYNSGVERYTMAIVDMESEGAREMGDICRNNLEQSVSDPELRERLRPDHAPLCYRLIFSPDYYQAIQHPNAALVTEGIERIEANGIRTRDGELHELDIIVLATGFHPDTFMRPMSFKGRNGANLDTLWADGPRAHLAVTLPEFPNFFMLNGPNGPVGNFSLIDIAEHQWSYIAQFIDKLVTGEADEISPSISAMQRFETEREAAAKETVWFKGGCNSWYLDHRGIPASWPWTYSRFVQEMSAPVWQDFECVKRSA</sequence>
<dbReference type="PANTHER" id="PTHR42877:SF4">
    <property type="entry name" value="FAD_NAD(P)-BINDING DOMAIN-CONTAINING PROTEIN-RELATED"/>
    <property type="match status" value="1"/>
</dbReference>
<evidence type="ECO:0000313" key="1">
    <source>
        <dbReference type="EMBL" id="MCX2979592.1"/>
    </source>
</evidence>
<dbReference type="InterPro" id="IPR036188">
    <property type="entry name" value="FAD/NAD-bd_sf"/>
</dbReference>
<dbReference type="Gene3D" id="3.50.50.60">
    <property type="entry name" value="FAD/NAD(P)-binding domain"/>
    <property type="match status" value="3"/>
</dbReference>
<gene>
    <name evidence="1" type="ORF">EYC98_01810</name>
</gene>
<dbReference type="PRINTS" id="PR00368">
    <property type="entry name" value="FADPNR"/>
</dbReference>
<name>A0ABT3TDR3_9GAMM</name>
<dbReference type="SUPFAM" id="SSF51905">
    <property type="entry name" value="FAD/NAD(P)-binding domain"/>
    <property type="match status" value="1"/>
</dbReference>
<dbReference type="Proteomes" id="UP001143362">
    <property type="component" value="Unassembled WGS sequence"/>
</dbReference>
<dbReference type="EMBL" id="SHNN01000001">
    <property type="protein sequence ID" value="MCX2979592.1"/>
    <property type="molecule type" value="Genomic_DNA"/>
</dbReference>
<dbReference type="RefSeq" id="WP_279243591.1">
    <property type="nucleotide sequence ID" value="NZ_SHNN01000001.1"/>
</dbReference>
<dbReference type="PANTHER" id="PTHR42877">
    <property type="entry name" value="L-ORNITHINE N(5)-MONOOXYGENASE-RELATED"/>
    <property type="match status" value="1"/>
</dbReference>
<dbReference type="Pfam" id="PF13738">
    <property type="entry name" value="Pyr_redox_3"/>
    <property type="match status" value="1"/>
</dbReference>
<dbReference type="InterPro" id="IPR051209">
    <property type="entry name" value="FAD-bind_Monooxygenase_sf"/>
</dbReference>
<reference evidence="1" key="1">
    <citation type="submission" date="2019-02" db="EMBL/GenBank/DDBJ databases">
        <authorList>
            <person name="Li S.-H."/>
        </authorList>
    </citation>
    <scope>NUCLEOTIDE SEQUENCE</scope>
    <source>
        <strain evidence="1">IMCC14734</strain>
    </source>
</reference>
<accession>A0ABT3TDR3</accession>
<proteinExistence type="predicted"/>